<dbReference type="AlphaFoldDB" id="A0AAU8GZB5"/>
<comment type="pathway">
    <text evidence="1 7">Cell wall biogenesis; peptidoglycan biosynthesis.</text>
</comment>
<dbReference type="InterPro" id="IPR005490">
    <property type="entry name" value="LD_TPept_cat_dom"/>
</dbReference>
<evidence type="ECO:0000256" key="2">
    <source>
        <dbReference type="ARBA" id="ARBA00005992"/>
    </source>
</evidence>
<feature type="active site" description="Proton donor/acceptor" evidence="7">
    <location>
        <position position="125"/>
    </location>
</feature>
<proteinExistence type="inferred from homology"/>
<dbReference type="PANTHER" id="PTHR36699:SF1">
    <property type="entry name" value="L,D-TRANSPEPTIDASE YAFK-RELATED"/>
    <property type="match status" value="1"/>
</dbReference>
<dbReference type="GO" id="GO:0016740">
    <property type="term" value="F:transferase activity"/>
    <property type="evidence" value="ECO:0007669"/>
    <property type="project" value="UniProtKB-KW"/>
</dbReference>
<evidence type="ECO:0000256" key="4">
    <source>
        <dbReference type="ARBA" id="ARBA00022960"/>
    </source>
</evidence>
<organism evidence="9">
    <name type="scientific">Thermodesulfovibrio obliviosus</name>
    <dbReference type="NCBI Taxonomy" id="3118332"/>
    <lineage>
        <taxon>Bacteria</taxon>
        <taxon>Pseudomonadati</taxon>
        <taxon>Nitrospirota</taxon>
        <taxon>Thermodesulfovibrionia</taxon>
        <taxon>Thermodesulfovibrionales</taxon>
        <taxon>Thermodesulfovibrionaceae</taxon>
        <taxon>Thermodesulfovibrio</taxon>
    </lineage>
</organism>
<dbReference type="RefSeq" id="WP_353685623.1">
    <property type="nucleotide sequence ID" value="NZ_CP144374.1"/>
</dbReference>
<sequence>MKGTVLAKMLLRMLLFSVLIFIFSFNNAFAYETADLVIVIKSKRVMFLMKEGKILKAYRVALGKNPSGRKTSQGDGKTPEGRYYIVGRNPNSSFYKALKISYPNEKDIEQAARLKVNPGGGIMIHGLSKKVEYLGKYHIIDDWTEGCIAVTNEEMDEIWRMVPDGTTIEILP</sequence>
<dbReference type="SUPFAM" id="SSF141523">
    <property type="entry name" value="L,D-transpeptidase catalytic domain-like"/>
    <property type="match status" value="1"/>
</dbReference>
<keyword evidence="6 7" id="KW-0961">Cell wall biogenesis/degradation</keyword>
<gene>
    <name evidence="9" type="ORF">V4D31_06355</name>
</gene>
<evidence type="ECO:0000259" key="8">
    <source>
        <dbReference type="PROSITE" id="PS52029"/>
    </source>
</evidence>
<evidence type="ECO:0000313" key="9">
    <source>
        <dbReference type="EMBL" id="XCH47966.1"/>
    </source>
</evidence>
<keyword evidence="5 7" id="KW-0573">Peptidoglycan synthesis</keyword>
<evidence type="ECO:0000256" key="1">
    <source>
        <dbReference type="ARBA" id="ARBA00004752"/>
    </source>
</evidence>
<dbReference type="GO" id="GO:0004180">
    <property type="term" value="F:carboxypeptidase activity"/>
    <property type="evidence" value="ECO:0007669"/>
    <property type="project" value="UniProtKB-ARBA"/>
</dbReference>
<dbReference type="PROSITE" id="PS52029">
    <property type="entry name" value="LD_TPASE"/>
    <property type="match status" value="1"/>
</dbReference>
<comment type="similarity">
    <text evidence="2">Belongs to the YkuD family.</text>
</comment>
<evidence type="ECO:0000256" key="7">
    <source>
        <dbReference type="PROSITE-ProRule" id="PRU01373"/>
    </source>
</evidence>
<reference evidence="9" key="1">
    <citation type="submission" date="2024-01" db="EMBL/GenBank/DDBJ databases">
        <title>The first autotrophic representatives of the genus Thermodesulfovibrio.</title>
        <authorList>
            <person name="Maltseva A.I."/>
            <person name="Elcheninov A.G."/>
            <person name="Kublanov I.V."/>
            <person name="Lebedinsky A.V."/>
            <person name="Frolov E.N."/>
        </authorList>
    </citation>
    <scope>NUCLEOTIDE SEQUENCE</scope>
    <source>
        <strain evidence="9">3462-1</strain>
    </source>
</reference>
<accession>A0AAU8GZB5</accession>
<dbReference type="EMBL" id="CP144374">
    <property type="protein sequence ID" value="XCH47966.1"/>
    <property type="molecule type" value="Genomic_DNA"/>
</dbReference>
<dbReference type="GO" id="GO:0009252">
    <property type="term" value="P:peptidoglycan biosynthetic process"/>
    <property type="evidence" value="ECO:0007669"/>
    <property type="project" value="UniProtKB-KW"/>
</dbReference>
<keyword evidence="3" id="KW-0808">Transferase</keyword>
<dbReference type="GO" id="GO:0008360">
    <property type="term" value="P:regulation of cell shape"/>
    <property type="evidence" value="ECO:0007669"/>
    <property type="project" value="UniProtKB-UniRule"/>
</dbReference>
<feature type="active site" description="Nucleophile" evidence="7">
    <location>
        <position position="147"/>
    </location>
</feature>
<dbReference type="KEGG" id="tob:V4D31_06355"/>
<evidence type="ECO:0000256" key="6">
    <source>
        <dbReference type="ARBA" id="ARBA00023316"/>
    </source>
</evidence>
<dbReference type="GO" id="GO:0071555">
    <property type="term" value="P:cell wall organization"/>
    <property type="evidence" value="ECO:0007669"/>
    <property type="project" value="UniProtKB-UniRule"/>
</dbReference>
<evidence type="ECO:0000256" key="5">
    <source>
        <dbReference type="ARBA" id="ARBA00022984"/>
    </source>
</evidence>
<keyword evidence="4 7" id="KW-0133">Cell shape</keyword>
<name>A0AAU8GZB5_9BACT</name>
<dbReference type="CDD" id="cd16913">
    <property type="entry name" value="YkuD_like"/>
    <property type="match status" value="1"/>
</dbReference>
<dbReference type="InterPro" id="IPR038063">
    <property type="entry name" value="Transpep_catalytic_dom"/>
</dbReference>
<evidence type="ECO:0000256" key="3">
    <source>
        <dbReference type="ARBA" id="ARBA00022679"/>
    </source>
</evidence>
<feature type="domain" description="L,D-TPase catalytic" evidence="8">
    <location>
        <begin position="35"/>
        <end position="171"/>
    </location>
</feature>
<dbReference type="Gene3D" id="2.40.440.10">
    <property type="entry name" value="L,D-transpeptidase catalytic domain-like"/>
    <property type="match status" value="1"/>
</dbReference>
<dbReference type="PANTHER" id="PTHR36699">
    <property type="entry name" value="LD-TRANSPEPTIDASE"/>
    <property type="match status" value="1"/>
</dbReference>
<protein>
    <submittedName>
        <fullName evidence="9">L,D-transpeptidase family protein</fullName>
    </submittedName>
</protein>
<dbReference type="Pfam" id="PF03734">
    <property type="entry name" value="YkuD"/>
    <property type="match status" value="1"/>
</dbReference>